<dbReference type="InterPro" id="IPR000700">
    <property type="entry name" value="PAS-assoc_C"/>
</dbReference>
<proteinExistence type="predicted"/>
<dbReference type="InterPro" id="IPR001610">
    <property type="entry name" value="PAC"/>
</dbReference>
<dbReference type="SMART" id="SM00448">
    <property type="entry name" value="REC"/>
    <property type="match status" value="1"/>
</dbReference>
<name>A0A1T4X6E3_9BACT</name>
<dbReference type="InterPro" id="IPR000160">
    <property type="entry name" value="GGDEF_dom"/>
</dbReference>
<dbReference type="InterPro" id="IPR035965">
    <property type="entry name" value="PAS-like_dom_sf"/>
</dbReference>
<feature type="domain" description="Response regulatory" evidence="2">
    <location>
        <begin position="5"/>
        <end position="122"/>
    </location>
</feature>
<dbReference type="GO" id="GO:0003824">
    <property type="term" value="F:catalytic activity"/>
    <property type="evidence" value="ECO:0007669"/>
    <property type="project" value="UniProtKB-ARBA"/>
</dbReference>
<evidence type="ECO:0000259" key="2">
    <source>
        <dbReference type="PROSITE" id="PS50110"/>
    </source>
</evidence>
<dbReference type="NCBIfam" id="TIGR00229">
    <property type="entry name" value="sensory_box"/>
    <property type="match status" value="1"/>
</dbReference>
<feature type="domain" description="GGDEF" evidence="5">
    <location>
        <begin position="304"/>
        <end position="437"/>
    </location>
</feature>
<dbReference type="STRING" id="1121449.SAMN02745704_01789"/>
<dbReference type="PROSITE" id="PS50113">
    <property type="entry name" value="PAC"/>
    <property type="match status" value="1"/>
</dbReference>
<dbReference type="PROSITE" id="PS50112">
    <property type="entry name" value="PAS"/>
    <property type="match status" value="1"/>
</dbReference>
<sequence length="437" mass="49562">MNPLEILIVDDTPMNLVLLEQLLKKHDCVVRMAENGHEAVELVREHDFALILLDIQMPGMDGYDTCRTIKEMDRGRHVPVIFITSIFQDEASVKLGYEAGAVDYLLRPVDPYMLRSKVKVFLDLHRQKTRLEHEIVRRKRAAEALGRAEERYRSFFVKAVEGIFQMRLDGTLIEANPALARVLGYECPDDMVEVPGLIQSMVLDAEQYRLYLETLDEEGYVSNWEYQVRRADGQIVWLSESSRLVRGGEEKVIEGVVEDVTARKTCELNLHRRANFDELTGVPNRTLFFDRLEHFLQSAERYGNKMAIFFIDLNNFKKINDGFGHQVGDEVLRSVAHRFGQRVRSADTLARIGGDEFGVLLSAVDSLENAEHVAQELLSSLEEPFDVAGEKHFVGATLGISMFPHDATTAGELLHLADTAMYAAKRSGRKWCSTSGE</sequence>
<dbReference type="PROSITE" id="PS50887">
    <property type="entry name" value="GGDEF"/>
    <property type="match status" value="1"/>
</dbReference>
<dbReference type="Pfam" id="PF13426">
    <property type="entry name" value="PAS_9"/>
    <property type="match status" value="1"/>
</dbReference>
<feature type="domain" description="PAS" evidence="3">
    <location>
        <begin position="148"/>
        <end position="186"/>
    </location>
</feature>
<evidence type="ECO:0000313" key="6">
    <source>
        <dbReference type="EMBL" id="SKA84625.1"/>
    </source>
</evidence>
<dbReference type="Pfam" id="PF00072">
    <property type="entry name" value="Response_reg"/>
    <property type="match status" value="1"/>
</dbReference>
<dbReference type="GO" id="GO:0000160">
    <property type="term" value="P:phosphorelay signal transduction system"/>
    <property type="evidence" value="ECO:0007669"/>
    <property type="project" value="InterPro"/>
</dbReference>
<dbReference type="InterPro" id="IPR000014">
    <property type="entry name" value="PAS"/>
</dbReference>
<feature type="domain" description="PAC" evidence="4">
    <location>
        <begin position="222"/>
        <end position="272"/>
    </location>
</feature>
<dbReference type="NCBIfam" id="TIGR00254">
    <property type="entry name" value="GGDEF"/>
    <property type="match status" value="1"/>
</dbReference>
<protein>
    <submittedName>
        <fullName evidence="6">PAS domain S-box-containing protein/diguanylate cyclase (GGDEF) domain-containing protein</fullName>
    </submittedName>
</protein>
<keyword evidence="7" id="KW-1185">Reference proteome</keyword>
<dbReference type="EMBL" id="FUYC01000007">
    <property type="protein sequence ID" value="SKA84625.1"/>
    <property type="molecule type" value="Genomic_DNA"/>
</dbReference>
<dbReference type="InterPro" id="IPR029787">
    <property type="entry name" value="Nucleotide_cyclase"/>
</dbReference>
<dbReference type="SMART" id="SM00086">
    <property type="entry name" value="PAC"/>
    <property type="match status" value="1"/>
</dbReference>
<dbReference type="InterPro" id="IPR043128">
    <property type="entry name" value="Rev_trsase/Diguanyl_cyclase"/>
</dbReference>
<evidence type="ECO:0000313" key="7">
    <source>
        <dbReference type="Proteomes" id="UP000190027"/>
    </source>
</evidence>
<dbReference type="InterPro" id="IPR052155">
    <property type="entry name" value="Biofilm_reg_signaling"/>
</dbReference>
<dbReference type="SUPFAM" id="SSF55785">
    <property type="entry name" value="PYP-like sensor domain (PAS domain)"/>
    <property type="match status" value="1"/>
</dbReference>
<feature type="modified residue" description="4-aspartylphosphate" evidence="1">
    <location>
        <position position="54"/>
    </location>
</feature>
<dbReference type="Pfam" id="PF00990">
    <property type="entry name" value="GGDEF"/>
    <property type="match status" value="1"/>
</dbReference>
<evidence type="ECO:0000259" key="4">
    <source>
        <dbReference type="PROSITE" id="PS50113"/>
    </source>
</evidence>
<dbReference type="AlphaFoldDB" id="A0A1T4X6E3"/>
<dbReference type="PANTHER" id="PTHR44757:SF2">
    <property type="entry name" value="BIOFILM ARCHITECTURE MAINTENANCE PROTEIN MBAA"/>
    <property type="match status" value="1"/>
</dbReference>
<dbReference type="Proteomes" id="UP000190027">
    <property type="component" value="Unassembled WGS sequence"/>
</dbReference>
<keyword evidence="1" id="KW-0597">Phosphoprotein</keyword>
<accession>A0A1T4X6E3</accession>
<dbReference type="FunFam" id="3.30.70.270:FF:000001">
    <property type="entry name" value="Diguanylate cyclase domain protein"/>
    <property type="match status" value="1"/>
</dbReference>
<dbReference type="InterPro" id="IPR001789">
    <property type="entry name" value="Sig_transdc_resp-reg_receiver"/>
</dbReference>
<dbReference type="SUPFAM" id="SSF52172">
    <property type="entry name" value="CheY-like"/>
    <property type="match status" value="1"/>
</dbReference>
<evidence type="ECO:0000259" key="5">
    <source>
        <dbReference type="PROSITE" id="PS50887"/>
    </source>
</evidence>
<dbReference type="CDD" id="cd01949">
    <property type="entry name" value="GGDEF"/>
    <property type="match status" value="1"/>
</dbReference>
<dbReference type="SUPFAM" id="SSF55073">
    <property type="entry name" value="Nucleotide cyclase"/>
    <property type="match status" value="1"/>
</dbReference>
<dbReference type="Gene3D" id="3.30.450.20">
    <property type="entry name" value="PAS domain"/>
    <property type="match status" value="1"/>
</dbReference>
<organism evidence="6 7">
    <name type="scientific">Paucidesulfovibrio gracilis DSM 16080</name>
    <dbReference type="NCBI Taxonomy" id="1121449"/>
    <lineage>
        <taxon>Bacteria</taxon>
        <taxon>Pseudomonadati</taxon>
        <taxon>Thermodesulfobacteriota</taxon>
        <taxon>Desulfovibrionia</taxon>
        <taxon>Desulfovibrionales</taxon>
        <taxon>Desulfovibrionaceae</taxon>
        <taxon>Paucidesulfovibrio</taxon>
    </lineage>
</organism>
<evidence type="ECO:0000259" key="3">
    <source>
        <dbReference type="PROSITE" id="PS50112"/>
    </source>
</evidence>
<dbReference type="PANTHER" id="PTHR44757">
    <property type="entry name" value="DIGUANYLATE CYCLASE DGCP"/>
    <property type="match status" value="1"/>
</dbReference>
<dbReference type="Gene3D" id="3.40.50.2300">
    <property type="match status" value="1"/>
</dbReference>
<dbReference type="Gene3D" id="3.30.70.270">
    <property type="match status" value="1"/>
</dbReference>
<dbReference type="PROSITE" id="PS50110">
    <property type="entry name" value="RESPONSE_REGULATORY"/>
    <property type="match status" value="1"/>
</dbReference>
<dbReference type="RefSeq" id="WP_234990667.1">
    <property type="nucleotide sequence ID" value="NZ_FUYC01000007.1"/>
</dbReference>
<reference evidence="6 7" key="1">
    <citation type="submission" date="2017-02" db="EMBL/GenBank/DDBJ databases">
        <authorList>
            <person name="Peterson S.W."/>
        </authorList>
    </citation>
    <scope>NUCLEOTIDE SEQUENCE [LARGE SCALE GENOMIC DNA]</scope>
    <source>
        <strain evidence="6 7">DSM 16080</strain>
    </source>
</reference>
<gene>
    <name evidence="6" type="ORF">SAMN02745704_01789</name>
</gene>
<dbReference type="CDD" id="cd00130">
    <property type="entry name" value="PAS"/>
    <property type="match status" value="1"/>
</dbReference>
<evidence type="ECO:0000256" key="1">
    <source>
        <dbReference type="PROSITE-ProRule" id="PRU00169"/>
    </source>
</evidence>
<dbReference type="SMART" id="SM00267">
    <property type="entry name" value="GGDEF"/>
    <property type="match status" value="1"/>
</dbReference>
<dbReference type="InterPro" id="IPR011006">
    <property type="entry name" value="CheY-like_superfamily"/>
</dbReference>